<evidence type="ECO:0000313" key="2">
    <source>
        <dbReference type="EMBL" id="KAF6021358.1"/>
    </source>
</evidence>
<evidence type="ECO:0000256" key="1">
    <source>
        <dbReference type="SAM" id="MobiDB-lite"/>
    </source>
</evidence>
<feature type="region of interest" description="Disordered" evidence="1">
    <location>
        <begin position="1"/>
        <end position="27"/>
    </location>
</feature>
<gene>
    <name evidence="2" type="ORF">EB796_020335</name>
</gene>
<proteinExistence type="predicted"/>
<dbReference type="EMBL" id="VXIV02003058">
    <property type="protein sequence ID" value="KAF6021358.1"/>
    <property type="molecule type" value="Genomic_DNA"/>
</dbReference>
<dbReference type="AlphaFoldDB" id="A0A7J7J7F0"/>
<dbReference type="Proteomes" id="UP000593567">
    <property type="component" value="Unassembled WGS sequence"/>
</dbReference>
<keyword evidence="3" id="KW-1185">Reference proteome</keyword>
<feature type="compositionally biased region" description="Basic and acidic residues" evidence="1">
    <location>
        <begin position="8"/>
        <end position="21"/>
    </location>
</feature>
<sequence length="81" mass="9208">MLSSLVKPNRDKQLSKNDLSEQKLPSNRLRVRNKRKVEISDFCIKMCAFCAMVGDQSAVRACMYSCNDEGSKRISCPSYIN</sequence>
<name>A0A7J7J7F0_BUGNE</name>
<evidence type="ECO:0000313" key="3">
    <source>
        <dbReference type="Proteomes" id="UP000593567"/>
    </source>
</evidence>
<reference evidence="2" key="1">
    <citation type="submission" date="2020-06" db="EMBL/GenBank/DDBJ databases">
        <title>Draft genome of Bugula neritina, a colonial animal packing powerful symbionts and potential medicines.</title>
        <authorList>
            <person name="Rayko M."/>
        </authorList>
    </citation>
    <scope>NUCLEOTIDE SEQUENCE [LARGE SCALE GENOMIC DNA]</scope>
    <source>
        <strain evidence="2">Kwan_BN1</strain>
    </source>
</reference>
<comment type="caution">
    <text evidence="2">The sequence shown here is derived from an EMBL/GenBank/DDBJ whole genome shotgun (WGS) entry which is preliminary data.</text>
</comment>
<accession>A0A7J7J7F0</accession>
<protein>
    <submittedName>
        <fullName evidence="2">Uncharacterized protein</fullName>
    </submittedName>
</protein>
<organism evidence="2 3">
    <name type="scientific">Bugula neritina</name>
    <name type="common">Brown bryozoan</name>
    <name type="synonym">Sertularia neritina</name>
    <dbReference type="NCBI Taxonomy" id="10212"/>
    <lineage>
        <taxon>Eukaryota</taxon>
        <taxon>Metazoa</taxon>
        <taxon>Spiralia</taxon>
        <taxon>Lophotrochozoa</taxon>
        <taxon>Bryozoa</taxon>
        <taxon>Gymnolaemata</taxon>
        <taxon>Cheilostomatida</taxon>
        <taxon>Flustrina</taxon>
        <taxon>Buguloidea</taxon>
        <taxon>Bugulidae</taxon>
        <taxon>Bugula</taxon>
    </lineage>
</organism>